<evidence type="ECO:0000313" key="2">
    <source>
        <dbReference type="EMBL" id="KAF9524157.1"/>
    </source>
</evidence>
<dbReference type="OrthoDB" id="3049734at2759"/>
<reference evidence="2" key="1">
    <citation type="submission" date="2020-11" db="EMBL/GenBank/DDBJ databases">
        <authorList>
            <consortium name="DOE Joint Genome Institute"/>
            <person name="Ahrendt S."/>
            <person name="Riley R."/>
            <person name="Andreopoulos W."/>
            <person name="Labutti K."/>
            <person name="Pangilinan J."/>
            <person name="Ruiz-Duenas F.J."/>
            <person name="Barrasa J.M."/>
            <person name="Sanchez-Garcia M."/>
            <person name="Camarero S."/>
            <person name="Miyauchi S."/>
            <person name="Serrano A."/>
            <person name="Linde D."/>
            <person name="Babiker R."/>
            <person name="Drula E."/>
            <person name="Ayuso-Fernandez I."/>
            <person name="Pacheco R."/>
            <person name="Padilla G."/>
            <person name="Ferreira P."/>
            <person name="Barriuso J."/>
            <person name="Kellner H."/>
            <person name="Castanera R."/>
            <person name="Alfaro M."/>
            <person name="Ramirez L."/>
            <person name="Pisabarro A.G."/>
            <person name="Kuo A."/>
            <person name="Tritt A."/>
            <person name="Lipzen A."/>
            <person name="He G."/>
            <person name="Yan M."/>
            <person name="Ng V."/>
            <person name="Cullen D."/>
            <person name="Martin F."/>
            <person name="Rosso M.-N."/>
            <person name="Henrissat B."/>
            <person name="Hibbett D."/>
            <person name="Martinez A.T."/>
            <person name="Grigoriev I.V."/>
        </authorList>
    </citation>
    <scope>NUCLEOTIDE SEQUENCE</scope>
    <source>
        <strain evidence="2">CBS 506.95</strain>
    </source>
</reference>
<protein>
    <submittedName>
        <fullName evidence="2">Uncharacterized protein</fullName>
    </submittedName>
</protein>
<keyword evidence="1" id="KW-1133">Transmembrane helix</keyword>
<dbReference type="Proteomes" id="UP000807306">
    <property type="component" value="Unassembled WGS sequence"/>
</dbReference>
<evidence type="ECO:0000256" key="1">
    <source>
        <dbReference type="SAM" id="Phobius"/>
    </source>
</evidence>
<keyword evidence="3" id="KW-1185">Reference proteome</keyword>
<organism evidence="2 3">
    <name type="scientific">Crepidotus variabilis</name>
    <dbReference type="NCBI Taxonomy" id="179855"/>
    <lineage>
        <taxon>Eukaryota</taxon>
        <taxon>Fungi</taxon>
        <taxon>Dikarya</taxon>
        <taxon>Basidiomycota</taxon>
        <taxon>Agaricomycotina</taxon>
        <taxon>Agaricomycetes</taxon>
        <taxon>Agaricomycetidae</taxon>
        <taxon>Agaricales</taxon>
        <taxon>Agaricineae</taxon>
        <taxon>Crepidotaceae</taxon>
        <taxon>Crepidotus</taxon>
    </lineage>
</organism>
<keyword evidence="1" id="KW-0472">Membrane</keyword>
<name>A0A9P6E801_9AGAR</name>
<evidence type="ECO:0000313" key="3">
    <source>
        <dbReference type="Proteomes" id="UP000807306"/>
    </source>
</evidence>
<dbReference type="EMBL" id="MU157903">
    <property type="protein sequence ID" value="KAF9524157.1"/>
    <property type="molecule type" value="Genomic_DNA"/>
</dbReference>
<accession>A0A9P6E801</accession>
<proteinExistence type="predicted"/>
<sequence length="106" mass="11762">MPNTYVSLPTFSDEEHQECLLVKSTEDNKSFNAETISSKVWFMAYILFGLTILLSITSVGAGVHLLRTQQASSAPIDTLPRPNIFVGLPKDPKIHHAHIHDHTHSA</sequence>
<feature type="transmembrane region" description="Helical" evidence="1">
    <location>
        <begin position="40"/>
        <end position="66"/>
    </location>
</feature>
<keyword evidence="1" id="KW-0812">Transmembrane</keyword>
<gene>
    <name evidence="2" type="ORF">CPB83DRAFT_861708</name>
</gene>
<comment type="caution">
    <text evidence="2">The sequence shown here is derived from an EMBL/GenBank/DDBJ whole genome shotgun (WGS) entry which is preliminary data.</text>
</comment>
<dbReference type="AlphaFoldDB" id="A0A9P6E801"/>